<reference evidence="2" key="1">
    <citation type="journal article" date="2019" name="Sci. Rep.">
        <title>Draft genome of Tanacetum cinerariifolium, the natural source of mosquito coil.</title>
        <authorList>
            <person name="Yamashiro T."/>
            <person name="Shiraishi A."/>
            <person name="Satake H."/>
            <person name="Nakayama K."/>
        </authorList>
    </citation>
    <scope>NUCLEOTIDE SEQUENCE</scope>
</reference>
<accession>A0A6L2L2M0</accession>
<name>A0A6L2L2M0_TANCI</name>
<evidence type="ECO:0000313" key="2">
    <source>
        <dbReference type="EMBL" id="GEU55340.1"/>
    </source>
</evidence>
<dbReference type="PANTHER" id="PTHR47718:SF12">
    <property type="entry name" value="PROTEIN FAR1-RELATED SEQUENCE"/>
    <property type="match status" value="1"/>
</dbReference>
<sequence length="578" mass="67698">MVVIGQDVVTYIVKLLETNVIEENDIDMNVMQDVIEENEIDMNVMQDDLNETTIAVVVDVYDIDPEFVPKPNGHKYWVPNVHVDEKPKIDTVFNTFDDAYGMYKEYAVKARFSIRIVGTNAFKVFDFVKNHNHPLIDASNMDLSRARRQLEFGEYMFIHRASLSNIGPQKAHRLRVALLGGFDKVRGMPIDWNNFKRCMNKFISERDAQMLVDKMVKRQQHVPEFSFYHYTVQNKLVRMFWADETMKFNCDTFGDIVSFDATYDTNKNVILQVFTQSHHRLCMWHITQKLSAKVLCDVDVDSDFRKDFHKLVWNVYITPNMYEIRDRWVPGYFSEVSLCGLMKTTSRLESSNVFFQVYSHHGNSLVHFMHCFESAMKKQRYTQRVLDNENAENTLVILTKLPIEHHACAVHILCSGMFNQKYARVYMHVRRLVLVLLEALKSALYTKGTREGIMNDLNKLKVFLAKVTNMKKELENDMPSHNEPQNIDGLKAIKKERMNRKVPFKHRECSKCGQLFHNKRTCDEKRFPDEEYQALLKNKKDAGDVDVNESDKDEEDVKVDDVDEDDGRDEHDEDEDED</sequence>
<gene>
    <name evidence="2" type="ORF">Tci_027318</name>
</gene>
<proteinExistence type="predicted"/>
<evidence type="ECO:0000256" key="1">
    <source>
        <dbReference type="SAM" id="MobiDB-lite"/>
    </source>
</evidence>
<protein>
    <submittedName>
        <fullName evidence="2">Uncharacterized protein</fullName>
    </submittedName>
</protein>
<comment type="caution">
    <text evidence="2">The sequence shown here is derived from an EMBL/GenBank/DDBJ whole genome shotgun (WGS) entry which is preliminary data.</text>
</comment>
<feature type="compositionally biased region" description="Acidic residues" evidence="1">
    <location>
        <begin position="544"/>
        <end position="578"/>
    </location>
</feature>
<feature type="region of interest" description="Disordered" evidence="1">
    <location>
        <begin position="536"/>
        <end position="578"/>
    </location>
</feature>
<dbReference type="EMBL" id="BKCJ010003480">
    <property type="protein sequence ID" value="GEU55340.1"/>
    <property type="molecule type" value="Genomic_DNA"/>
</dbReference>
<organism evidence="2">
    <name type="scientific">Tanacetum cinerariifolium</name>
    <name type="common">Dalmatian daisy</name>
    <name type="synonym">Chrysanthemum cinerariifolium</name>
    <dbReference type="NCBI Taxonomy" id="118510"/>
    <lineage>
        <taxon>Eukaryota</taxon>
        <taxon>Viridiplantae</taxon>
        <taxon>Streptophyta</taxon>
        <taxon>Embryophyta</taxon>
        <taxon>Tracheophyta</taxon>
        <taxon>Spermatophyta</taxon>
        <taxon>Magnoliopsida</taxon>
        <taxon>eudicotyledons</taxon>
        <taxon>Gunneridae</taxon>
        <taxon>Pentapetalae</taxon>
        <taxon>asterids</taxon>
        <taxon>campanulids</taxon>
        <taxon>Asterales</taxon>
        <taxon>Asteraceae</taxon>
        <taxon>Asteroideae</taxon>
        <taxon>Anthemideae</taxon>
        <taxon>Anthemidinae</taxon>
        <taxon>Tanacetum</taxon>
    </lineage>
</organism>
<dbReference type="AlphaFoldDB" id="A0A6L2L2M0"/>
<dbReference type="PANTHER" id="PTHR47718">
    <property type="entry name" value="OS01G0519700 PROTEIN"/>
    <property type="match status" value="1"/>
</dbReference>